<proteinExistence type="predicted"/>
<dbReference type="AlphaFoldDB" id="A0A3D8LB34"/>
<gene>
    <name evidence="2" type="ORF">DXT99_13290</name>
</gene>
<reference evidence="3" key="1">
    <citation type="submission" date="2018-08" db="EMBL/GenBank/DDBJ databases">
        <authorList>
            <person name="Liu Z.-W."/>
            <person name="Du Z.-J."/>
        </authorList>
    </citation>
    <scope>NUCLEOTIDE SEQUENCE [LARGE SCALE GENOMIC DNA]</scope>
    <source>
        <strain evidence="3">H4X</strain>
    </source>
</reference>
<dbReference type="OrthoDB" id="396512at2"/>
<dbReference type="InterPro" id="IPR029044">
    <property type="entry name" value="Nucleotide-diphossugar_trans"/>
</dbReference>
<dbReference type="SUPFAM" id="SSF53448">
    <property type="entry name" value="Nucleotide-diphospho-sugar transferases"/>
    <property type="match status" value="1"/>
</dbReference>
<dbReference type="Gene3D" id="3.90.550.10">
    <property type="entry name" value="Spore Coat Polysaccharide Biosynthesis Protein SpsA, Chain A"/>
    <property type="match status" value="1"/>
</dbReference>
<sequence>MSQLPLVSVICLCYNHARFLREALDSVLAQTYPYIEVIIVDDCSTDGSVGIIQEYLQKHPHIKFISTGHNRGNTTAFNIGWRASQGNYIIDFATDDVLLPQRVAQQVEAFEKLDSIYGVLYTDAEYIADDATHIGYHYKRRPNGSLNAYAPSGDVFADLLGKYIICPPTMIVRRQVFEDLNGYDETLAYEDFDFWVRSARTYKYYYLDKITTQRRIHTRSLSKGWYKAGNKLLASTVKVCRKAAALVRTEKEREAFIYRLKYEARHAYLTANYTEAAQLLHLLRQQTDLPVLYQFLNLLNRQKVNLGFLRRVYYYLKYRN</sequence>
<dbReference type="EMBL" id="QRGR01000013">
    <property type="protein sequence ID" value="RDV14639.1"/>
    <property type="molecule type" value="Genomic_DNA"/>
</dbReference>
<evidence type="ECO:0000259" key="1">
    <source>
        <dbReference type="Pfam" id="PF00535"/>
    </source>
</evidence>
<dbReference type="PANTHER" id="PTHR22916:SF3">
    <property type="entry name" value="UDP-GLCNAC:BETAGAL BETA-1,3-N-ACETYLGLUCOSAMINYLTRANSFERASE-LIKE PROTEIN 1"/>
    <property type="match status" value="1"/>
</dbReference>
<dbReference type="PANTHER" id="PTHR22916">
    <property type="entry name" value="GLYCOSYLTRANSFERASE"/>
    <property type="match status" value="1"/>
</dbReference>
<evidence type="ECO:0000313" key="2">
    <source>
        <dbReference type="EMBL" id="RDV14639.1"/>
    </source>
</evidence>
<dbReference type="Pfam" id="PF00535">
    <property type="entry name" value="Glycos_transf_2"/>
    <property type="match status" value="1"/>
</dbReference>
<dbReference type="GO" id="GO:0016758">
    <property type="term" value="F:hexosyltransferase activity"/>
    <property type="evidence" value="ECO:0007669"/>
    <property type="project" value="UniProtKB-ARBA"/>
</dbReference>
<accession>A0A3D8LB34</accession>
<dbReference type="InterPro" id="IPR001173">
    <property type="entry name" value="Glyco_trans_2-like"/>
</dbReference>
<dbReference type="Proteomes" id="UP000256708">
    <property type="component" value="Unassembled WGS sequence"/>
</dbReference>
<dbReference type="RefSeq" id="WP_115566050.1">
    <property type="nucleotide sequence ID" value="NZ_QRGR01000013.1"/>
</dbReference>
<keyword evidence="3" id="KW-1185">Reference proteome</keyword>
<comment type="caution">
    <text evidence="2">The sequence shown here is derived from an EMBL/GenBank/DDBJ whole genome shotgun (WGS) entry which is preliminary data.</text>
</comment>
<protein>
    <submittedName>
        <fullName evidence="2">Glycosyltransferase</fullName>
    </submittedName>
</protein>
<name>A0A3D8LB34_9BACT</name>
<evidence type="ECO:0000313" key="3">
    <source>
        <dbReference type="Proteomes" id="UP000256708"/>
    </source>
</evidence>
<keyword evidence="2" id="KW-0808">Transferase</keyword>
<feature type="domain" description="Glycosyltransferase 2-like" evidence="1">
    <location>
        <begin position="8"/>
        <end position="179"/>
    </location>
</feature>
<organism evidence="2 3">
    <name type="scientific">Pontibacter diazotrophicus</name>
    <dbReference type="NCBI Taxonomy" id="1400979"/>
    <lineage>
        <taxon>Bacteria</taxon>
        <taxon>Pseudomonadati</taxon>
        <taxon>Bacteroidota</taxon>
        <taxon>Cytophagia</taxon>
        <taxon>Cytophagales</taxon>
        <taxon>Hymenobacteraceae</taxon>
        <taxon>Pontibacter</taxon>
    </lineage>
</organism>